<dbReference type="Proteomes" id="UP000499080">
    <property type="component" value="Unassembled WGS sequence"/>
</dbReference>
<evidence type="ECO:0000256" key="1">
    <source>
        <dbReference type="SAM" id="MobiDB-lite"/>
    </source>
</evidence>
<sequence length="157" mass="18185">MRTKHEPTPLIQASSPQQREDVWPPTYDLTCTRPACTADLQLNRVSNLKLSGPESRSYYGTSATARTLEDLRRSTQESIGKFIIWADNNNLEVSPDNTNYILFTRWAAGPRIYWKGDRIKQKHAIKYLGVHIDDKLNWSTHLHQLQQNFLKIACKSW</sequence>
<gene>
    <name evidence="2" type="ORF">AVEN_148208_1</name>
</gene>
<accession>A0A4Y2DAF4</accession>
<dbReference type="AlphaFoldDB" id="A0A4Y2DAF4"/>
<dbReference type="OrthoDB" id="6513267at2759"/>
<organism evidence="2 3">
    <name type="scientific">Araneus ventricosus</name>
    <name type="common">Orbweaver spider</name>
    <name type="synonym">Epeira ventricosa</name>
    <dbReference type="NCBI Taxonomy" id="182803"/>
    <lineage>
        <taxon>Eukaryota</taxon>
        <taxon>Metazoa</taxon>
        <taxon>Ecdysozoa</taxon>
        <taxon>Arthropoda</taxon>
        <taxon>Chelicerata</taxon>
        <taxon>Arachnida</taxon>
        <taxon>Araneae</taxon>
        <taxon>Araneomorphae</taxon>
        <taxon>Entelegynae</taxon>
        <taxon>Araneoidea</taxon>
        <taxon>Araneidae</taxon>
        <taxon>Araneus</taxon>
    </lineage>
</organism>
<dbReference type="EMBL" id="BGPR01000332">
    <property type="protein sequence ID" value="GBM13690.1"/>
    <property type="molecule type" value="Genomic_DNA"/>
</dbReference>
<name>A0A4Y2DAF4_ARAVE</name>
<proteinExistence type="predicted"/>
<reference evidence="2 3" key="1">
    <citation type="journal article" date="2019" name="Sci. Rep.">
        <title>Orb-weaving spider Araneus ventricosus genome elucidates the spidroin gene catalogue.</title>
        <authorList>
            <person name="Kono N."/>
            <person name="Nakamura H."/>
            <person name="Ohtoshi R."/>
            <person name="Moran D.A.P."/>
            <person name="Shinohara A."/>
            <person name="Yoshida Y."/>
            <person name="Fujiwara M."/>
            <person name="Mori M."/>
            <person name="Tomita M."/>
            <person name="Arakawa K."/>
        </authorList>
    </citation>
    <scope>NUCLEOTIDE SEQUENCE [LARGE SCALE GENOMIC DNA]</scope>
</reference>
<protein>
    <recommendedName>
        <fullName evidence="4">Reverse transcriptase domain-containing protein</fullName>
    </recommendedName>
</protein>
<evidence type="ECO:0008006" key="4">
    <source>
        <dbReference type="Google" id="ProtNLM"/>
    </source>
</evidence>
<feature type="region of interest" description="Disordered" evidence="1">
    <location>
        <begin position="1"/>
        <end position="22"/>
    </location>
</feature>
<keyword evidence="3" id="KW-1185">Reference proteome</keyword>
<evidence type="ECO:0000313" key="3">
    <source>
        <dbReference type="Proteomes" id="UP000499080"/>
    </source>
</evidence>
<evidence type="ECO:0000313" key="2">
    <source>
        <dbReference type="EMBL" id="GBM13690.1"/>
    </source>
</evidence>
<comment type="caution">
    <text evidence="2">The sequence shown here is derived from an EMBL/GenBank/DDBJ whole genome shotgun (WGS) entry which is preliminary data.</text>
</comment>